<dbReference type="Proteomes" id="UP000244406">
    <property type="component" value="Unassembled WGS sequence"/>
</dbReference>
<dbReference type="AlphaFoldDB" id="A0A2V1AMY2"/>
<feature type="region of interest" description="Disordered" evidence="1">
    <location>
        <begin position="127"/>
        <end position="157"/>
    </location>
</feature>
<dbReference type="RefSeq" id="XP_025339523.1">
    <property type="nucleotide sequence ID" value="XM_025480050.1"/>
</dbReference>
<protein>
    <submittedName>
        <fullName evidence="3">Uncharacterized protein</fullName>
    </submittedName>
</protein>
<dbReference type="VEuPathDB" id="FungiDB:CXQ87_001514"/>
<accession>A0A2V1AMY2</accession>
<keyword evidence="2" id="KW-0732">Signal</keyword>
<organism evidence="3 4">
    <name type="scientific">Candidozyma duobushaemuli</name>
    <dbReference type="NCBI Taxonomy" id="1231522"/>
    <lineage>
        <taxon>Eukaryota</taxon>
        <taxon>Fungi</taxon>
        <taxon>Dikarya</taxon>
        <taxon>Ascomycota</taxon>
        <taxon>Saccharomycotina</taxon>
        <taxon>Pichiomycetes</taxon>
        <taxon>Metschnikowiaceae</taxon>
        <taxon>Candidozyma</taxon>
    </lineage>
</organism>
<comment type="caution">
    <text evidence="3">The sequence shown here is derived from an EMBL/GenBank/DDBJ whole genome shotgun (WGS) entry which is preliminary data.</text>
</comment>
<evidence type="ECO:0000313" key="3">
    <source>
        <dbReference type="EMBL" id="PVH18583.1"/>
    </source>
</evidence>
<feature type="signal peptide" evidence="2">
    <location>
        <begin position="1"/>
        <end position="18"/>
    </location>
</feature>
<dbReference type="EMBL" id="PKFP01000008">
    <property type="protein sequence ID" value="PVH18583.1"/>
    <property type="molecule type" value="Genomic_DNA"/>
</dbReference>
<proteinExistence type="predicted"/>
<name>A0A2V1AMY2_9ASCO</name>
<feature type="compositionally biased region" description="Acidic residues" evidence="1">
    <location>
        <begin position="141"/>
        <end position="153"/>
    </location>
</feature>
<feature type="chain" id="PRO_5015842248" evidence="2">
    <location>
        <begin position="19"/>
        <end position="177"/>
    </location>
</feature>
<keyword evidence="4" id="KW-1185">Reference proteome</keyword>
<evidence type="ECO:0000256" key="1">
    <source>
        <dbReference type="SAM" id="MobiDB-lite"/>
    </source>
</evidence>
<evidence type="ECO:0000313" key="4">
    <source>
        <dbReference type="Proteomes" id="UP000244406"/>
    </source>
</evidence>
<sequence>MKLSTPVLAAAAAGVVAADDTTSPTLVTITNFITNNDRTYTRTATQTYTGQDTTTPTSGTYTETMYRGGDPFRTMTYTYGEDTTVVTSKIVTGPERTYTRPWSRTMHTTEAEAYKSSKAEFNSKVQAEMDGGGEGHPYGGDDWDDSDSDDDETTSANAAARLGLGSGAVALAAVLLL</sequence>
<dbReference type="GeneID" id="37001514"/>
<gene>
    <name evidence="3" type="ORF">CXQ87_001514</name>
</gene>
<reference evidence="3 4" key="1">
    <citation type="submission" date="2017-12" db="EMBL/GenBank/DDBJ databases">
        <title>Genome Sequence of the Amphotericin B-resistant Candida duobushaemulonii strain, B09383.</title>
        <authorList>
            <person name="Chow N.A."/>
            <person name="Gade L."/>
            <person name="Batra D."/>
            <person name="Rowe L.A."/>
            <person name="Loparev V.N."/>
            <person name="Litvintseva A.P."/>
        </authorList>
    </citation>
    <scope>NUCLEOTIDE SEQUENCE [LARGE SCALE GENOMIC DNA]</scope>
    <source>
        <strain evidence="3 4">B09383</strain>
    </source>
</reference>
<evidence type="ECO:0000256" key="2">
    <source>
        <dbReference type="SAM" id="SignalP"/>
    </source>
</evidence>